<protein>
    <submittedName>
        <fullName evidence="5">DUF1622 domain-containing protein</fullName>
    </submittedName>
    <submittedName>
        <fullName evidence="3">Putative membrane protein</fullName>
    </submittedName>
</protein>
<reference evidence="5" key="4">
    <citation type="submission" date="2020-10" db="EMBL/GenBank/DDBJ databases">
        <title>Dehalococcoides mccartyi of a TCE/Cr reducing biochatode.</title>
        <authorList>
            <person name="Matturro B."/>
        </authorList>
    </citation>
    <scope>NUCLEOTIDE SEQUENCE</scope>
    <source>
        <strain evidence="5">Bin2</strain>
    </source>
</reference>
<gene>
    <name evidence="2" type="ORF">BRM9_2243</name>
    <name evidence="3" type="ORF">DSM1535_1175</name>
    <name evidence="5" type="ORF">ISP06_04595</name>
    <name evidence="4" type="ORF">MB9_2279</name>
</gene>
<dbReference type="RefSeq" id="WP_048072716.1">
    <property type="nucleotide sequence ID" value="NZ_CALCVY010000173.1"/>
</dbReference>
<evidence type="ECO:0000313" key="6">
    <source>
        <dbReference type="Proteomes" id="UP000062768"/>
    </source>
</evidence>
<keyword evidence="1" id="KW-0472">Membrane</keyword>
<reference evidence="3" key="2">
    <citation type="submission" date="2014-08" db="EMBL/GenBank/DDBJ databases">
        <authorList>
            <person name="Wibberg D."/>
        </authorList>
    </citation>
    <scope>NUCLEOTIDE SEQUENCE</scope>
</reference>
<dbReference type="PATRIC" id="fig|2162.10.peg.2351"/>
<reference evidence="4" key="3">
    <citation type="submission" date="2014-09" db="EMBL/GenBank/DDBJ databases">
        <authorList>
            <person name="Bishop-Lilly K.A."/>
            <person name="Broomall S.M."/>
            <person name="Chain P.S."/>
            <person name="Chertkov O."/>
            <person name="Coyne S.R."/>
            <person name="Daligault H.E."/>
            <person name="Davenport K.W."/>
            <person name="Erkkila T."/>
            <person name="Frey K.G."/>
            <person name="Gibbons H.S."/>
            <person name="Gu W."/>
            <person name="Jaissle J."/>
            <person name="Johnson S.L."/>
            <person name="Koroleva G.I."/>
            <person name="Ladner J.T."/>
            <person name="Lo C.-C."/>
            <person name="Minogue T.D."/>
            <person name="Munk C."/>
            <person name="Palacios G.F."/>
            <person name="Redden C.L."/>
            <person name="Rosenzweig C.N."/>
            <person name="Scholz M.B."/>
            <person name="Teshima H."/>
            <person name="Xu Y."/>
        </authorList>
    </citation>
    <scope>NUCLEOTIDE SEQUENCE</scope>
    <source>
        <strain evidence="4">Mb9</strain>
    </source>
</reference>
<dbReference type="STRING" id="2162.BRM9_2243"/>
<dbReference type="OrthoDB" id="140944at2157"/>
<evidence type="ECO:0000313" key="3">
    <source>
        <dbReference type="EMBL" id="CEA13514.1"/>
    </source>
</evidence>
<reference evidence="2" key="1">
    <citation type="submission" date="2013-12" db="EMBL/GenBank/DDBJ databases">
        <title>The complete genome sequence of Methanobacterium sp. BRM9.</title>
        <authorList>
            <consortium name="Pastoral Greenhouse Gas Research Consortium"/>
            <person name="Kelly W.J."/>
            <person name="Leahy S.C."/>
            <person name="Perry R."/>
            <person name="Li D."/>
            <person name="Altermann E."/>
            <person name="Lambie S.C."/>
            <person name="Attwood G.T."/>
        </authorList>
    </citation>
    <scope>NUCLEOTIDE SEQUENCE [LARGE SCALE GENOMIC DNA]</scope>
    <source>
        <strain evidence="2">BRM9</strain>
    </source>
</reference>
<dbReference type="EMBL" id="JADIIL010000017">
    <property type="protein sequence ID" value="MBF4474736.1"/>
    <property type="molecule type" value="Genomic_DNA"/>
</dbReference>
<dbReference type="InterPro" id="IPR012427">
    <property type="entry name" value="DUF1622"/>
</dbReference>
<dbReference type="Proteomes" id="UP000606900">
    <property type="component" value="Unassembled WGS sequence"/>
</dbReference>
<dbReference type="KEGG" id="mfi:DSM1535_1175"/>
<dbReference type="Proteomes" id="UP000029661">
    <property type="component" value="Chromosome"/>
</dbReference>
<dbReference type="PANTHER" id="PTHR38468">
    <property type="entry name" value="SLL0939 PROTEIN"/>
    <property type="match status" value="1"/>
</dbReference>
<keyword evidence="1" id="KW-0812">Transmembrane</keyword>
<keyword evidence="1" id="KW-1133">Transmembrane helix</keyword>
<evidence type="ECO:0000256" key="1">
    <source>
        <dbReference type="SAM" id="Phobius"/>
    </source>
</evidence>
<accession>A0A090I3B4</accession>
<feature type="transmembrane region" description="Helical" evidence="1">
    <location>
        <begin position="6"/>
        <end position="30"/>
    </location>
</feature>
<dbReference type="Pfam" id="PF07784">
    <property type="entry name" value="DUF1622"/>
    <property type="match status" value="1"/>
</dbReference>
<keyword evidence="6" id="KW-1185">Reference proteome</keyword>
<evidence type="ECO:0000313" key="4">
    <source>
        <dbReference type="EMBL" id="CEL25892.1"/>
    </source>
</evidence>
<evidence type="ECO:0000313" key="2">
    <source>
        <dbReference type="EMBL" id="AIS33043.1"/>
    </source>
</evidence>
<proteinExistence type="predicted"/>
<name>A0A090I3B4_METFO</name>
<dbReference type="PANTHER" id="PTHR38468:SF1">
    <property type="entry name" value="SLL0939 PROTEIN"/>
    <property type="match status" value="1"/>
</dbReference>
<dbReference type="AlphaFoldDB" id="A0A090I3B4"/>
<dbReference type="Proteomes" id="UP000062768">
    <property type="component" value="Chromosome I"/>
</dbReference>
<dbReference type="KEGG" id="mfc:BRM9_2243"/>
<dbReference type="EMBL" id="LN734822">
    <property type="protein sequence ID" value="CEL25892.1"/>
    <property type="molecule type" value="Genomic_DNA"/>
</dbReference>
<dbReference type="GeneID" id="26740511"/>
<dbReference type="EMBL" id="LN515531">
    <property type="protein sequence ID" value="CEA13514.1"/>
    <property type="molecule type" value="Genomic_DNA"/>
</dbReference>
<evidence type="ECO:0000313" key="5">
    <source>
        <dbReference type="EMBL" id="MBF4474736.1"/>
    </source>
</evidence>
<organism evidence="3">
    <name type="scientific">Methanobacterium formicicum</name>
    <dbReference type="NCBI Taxonomy" id="2162"/>
    <lineage>
        <taxon>Archaea</taxon>
        <taxon>Methanobacteriati</taxon>
        <taxon>Methanobacteriota</taxon>
        <taxon>Methanomada group</taxon>
        <taxon>Methanobacteria</taxon>
        <taxon>Methanobacteriales</taxon>
        <taxon>Methanobacteriaceae</taxon>
        <taxon>Methanobacterium</taxon>
    </lineage>
</organism>
<sequence length="107" mass="11988">MFPEIVYYISYSLALFGAILVFYGGIRAVIKVIARELRRSSEGYNDIRLDFTTKIVLGLEFFIAADLIKSILQPTLNDVIVLAVIVAIRTVVGYSLNSELKELSEVK</sequence>
<dbReference type="EMBL" id="CP006933">
    <property type="protein sequence ID" value="AIS33043.1"/>
    <property type="molecule type" value="Genomic_DNA"/>
</dbReference>